<feature type="compositionally biased region" description="Basic and acidic residues" evidence="1">
    <location>
        <begin position="454"/>
        <end position="469"/>
    </location>
</feature>
<evidence type="ECO:0000313" key="3">
    <source>
        <dbReference type="EMBL" id="OAT09363.1"/>
    </source>
</evidence>
<feature type="compositionally biased region" description="Basic and acidic residues" evidence="1">
    <location>
        <begin position="653"/>
        <end position="663"/>
    </location>
</feature>
<feature type="compositionally biased region" description="Low complexity" evidence="1">
    <location>
        <begin position="236"/>
        <end position="245"/>
    </location>
</feature>
<feature type="compositionally biased region" description="Low complexity" evidence="1">
    <location>
        <begin position="914"/>
        <end position="924"/>
    </location>
</feature>
<dbReference type="Pfam" id="PF00168">
    <property type="entry name" value="C2"/>
    <property type="match status" value="1"/>
</dbReference>
<feature type="compositionally biased region" description="Pro residues" evidence="1">
    <location>
        <begin position="246"/>
        <end position="256"/>
    </location>
</feature>
<dbReference type="CDD" id="cd08681">
    <property type="entry name" value="C2_fungal_Inn1p-like"/>
    <property type="match status" value="1"/>
</dbReference>
<dbReference type="STRING" id="559298.A0A179UNF1"/>
<dbReference type="SMART" id="SM00239">
    <property type="entry name" value="C2"/>
    <property type="match status" value="1"/>
</dbReference>
<feature type="region of interest" description="Disordered" evidence="1">
    <location>
        <begin position="613"/>
        <end position="691"/>
    </location>
</feature>
<dbReference type="InterPro" id="IPR037791">
    <property type="entry name" value="C2_fungal_Inn1"/>
</dbReference>
<feature type="compositionally biased region" description="Low complexity" evidence="1">
    <location>
        <begin position="482"/>
        <end position="503"/>
    </location>
</feature>
<feature type="compositionally biased region" description="Basic residues" evidence="1">
    <location>
        <begin position="946"/>
        <end position="962"/>
    </location>
</feature>
<feature type="compositionally biased region" description="Basic and acidic residues" evidence="1">
    <location>
        <begin position="163"/>
        <end position="173"/>
    </location>
</feature>
<dbReference type="AlphaFoldDB" id="A0A179UNF1"/>
<feature type="compositionally biased region" description="Basic and acidic residues" evidence="1">
    <location>
        <begin position="338"/>
        <end position="365"/>
    </location>
</feature>
<dbReference type="InterPro" id="IPR035892">
    <property type="entry name" value="C2_domain_sf"/>
</dbReference>
<dbReference type="VEuPathDB" id="FungiDB:BDBG_05158"/>
<feature type="compositionally biased region" description="Polar residues" evidence="1">
    <location>
        <begin position="430"/>
        <end position="439"/>
    </location>
</feature>
<organism evidence="3 4">
    <name type="scientific">Blastomyces gilchristii (strain SLH14081)</name>
    <name type="common">Blastomyces dermatitidis</name>
    <dbReference type="NCBI Taxonomy" id="559298"/>
    <lineage>
        <taxon>Eukaryota</taxon>
        <taxon>Fungi</taxon>
        <taxon>Dikarya</taxon>
        <taxon>Ascomycota</taxon>
        <taxon>Pezizomycotina</taxon>
        <taxon>Eurotiomycetes</taxon>
        <taxon>Eurotiomycetidae</taxon>
        <taxon>Onygenales</taxon>
        <taxon>Ajellomycetaceae</taxon>
        <taxon>Blastomyces</taxon>
    </lineage>
</organism>
<feature type="compositionally biased region" description="Polar residues" evidence="1">
    <location>
        <begin position="551"/>
        <end position="560"/>
    </location>
</feature>
<feature type="compositionally biased region" description="Basic and acidic residues" evidence="1">
    <location>
        <begin position="723"/>
        <end position="733"/>
    </location>
</feature>
<feature type="compositionally biased region" description="Basic and acidic residues" evidence="1">
    <location>
        <begin position="759"/>
        <end position="771"/>
    </location>
</feature>
<name>A0A179UNF1_BLAGS</name>
<feature type="compositionally biased region" description="Polar residues" evidence="1">
    <location>
        <begin position="834"/>
        <end position="867"/>
    </location>
</feature>
<dbReference type="Proteomes" id="UP000002038">
    <property type="component" value="Unassembled WGS sequence"/>
</dbReference>
<feature type="compositionally biased region" description="Pro residues" evidence="1">
    <location>
        <begin position="630"/>
        <end position="639"/>
    </location>
</feature>
<feature type="compositionally biased region" description="Polar residues" evidence="1">
    <location>
        <begin position="199"/>
        <end position="210"/>
    </location>
</feature>
<accession>A0A179UNF1</accession>
<feature type="compositionally biased region" description="Gly residues" evidence="1">
    <location>
        <begin position="1027"/>
        <end position="1037"/>
    </location>
</feature>
<evidence type="ECO:0000259" key="2">
    <source>
        <dbReference type="PROSITE" id="PS50004"/>
    </source>
</evidence>
<evidence type="ECO:0000313" key="4">
    <source>
        <dbReference type="Proteomes" id="UP000002038"/>
    </source>
</evidence>
<dbReference type="InterPro" id="IPR052981">
    <property type="entry name" value="Ingression_C2_domain"/>
</dbReference>
<dbReference type="KEGG" id="bgh:BDBG_05158"/>
<dbReference type="SUPFAM" id="SSF49562">
    <property type="entry name" value="C2 domain (Calcium/lipid-binding domain, CaLB)"/>
    <property type="match status" value="1"/>
</dbReference>
<dbReference type="GeneID" id="8504273"/>
<feature type="domain" description="C2" evidence="2">
    <location>
        <begin position="10"/>
        <end position="131"/>
    </location>
</feature>
<evidence type="ECO:0000256" key="1">
    <source>
        <dbReference type="SAM" id="MobiDB-lite"/>
    </source>
</evidence>
<keyword evidence="4" id="KW-1185">Reference proteome</keyword>
<proteinExistence type="predicted"/>
<reference evidence="4" key="1">
    <citation type="journal article" date="2015" name="PLoS Genet.">
        <title>The dynamic genome and transcriptome of the human fungal pathogen Blastomyces and close relative Emmonsia.</title>
        <authorList>
            <person name="Munoz J.F."/>
            <person name="Gauthier G.M."/>
            <person name="Desjardins C.A."/>
            <person name="Gallo J.E."/>
            <person name="Holder J."/>
            <person name="Sullivan T.D."/>
            <person name="Marty A.J."/>
            <person name="Carmen J.C."/>
            <person name="Chen Z."/>
            <person name="Ding L."/>
            <person name="Gujja S."/>
            <person name="Magrini V."/>
            <person name="Misas E."/>
            <person name="Mitreva M."/>
            <person name="Priest M."/>
            <person name="Saif S."/>
            <person name="Whiston E.A."/>
            <person name="Young S."/>
            <person name="Zeng Q."/>
            <person name="Goldman W.E."/>
            <person name="Mardis E.R."/>
            <person name="Taylor J.W."/>
            <person name="McEwen J.G."/>
            <person name="Clay O.K."/>
            <person name="Klein B.S."/>
            <person name="Cuomo C.A."/>
        </authorList>
    </citation>
    <scope>NUCLEOTIDE SEQUENCE [LARGE SCALE GENOMIC DNA]</scope>
    <source>
        <strain evidence="4">SLH14081</strain>
    </source>
</reference>
<feature type="region of interest" description="Disordered" evidence="1">
    <location>
        <begin position="705"/>
        <end position="820"/>
    </location>
</feature>
<feature type="compositionally biased region" description="Low complexity" evidence="1">
    <location>
        <begin position="788"/>
        <end position="805"/>
    </location>
</feature>
<feature type="region of interest" description="Disordered" evidence="1">
    <location>
        <begin position="163"/>
        <end position="600"/>
    </location>
</feature>
<feature type="compositionally biased region" description="Basic and acidic residues" evidence="1">
    <location>
        <begin position="743"/>
        <end position="752"/>
    </location>
</feature>
<dbReference type="PANTHER" id="PTHR47052">
    <property type="entry name" value="CONSERVED SERINE PROLINE-RICH PROTEIN (AFU_ORTHOLOGUE AFUA_2G01790)"/>
    <property type="match status" value="1"/>
</dbReference>
<dbReference type="RefSeq" id="XP_002624389.1">
    <property type="nucleotide sequence ID" value="XM_002624343.2"/>
</dbReference>
<feature type="compositionally biased region" description="Polar residues" evidence="1">
    <location>
        <begin position="902"/>
        <end position="913"/>
    </location>
</feature>
<feature type="region of interest" description="Disordered" evidence="1">
    <location>
        <begin position="834"/>
        <end position="994"/>
    </location>
</feature>
<protein>
    <recommendedName>
        <fullName evidence="2">C2 domain-containing protein</fullName>
    </recommendedName>
</protein>
<feature type="compositionally biased region" description="Pro residues" evidence="1">
    <location>
        <begin position="225"/>
        <end position="235"/>
    </location>
</feature>
<feature type="compositionally biased region" description="Polar residues" evidence="1">
    <location>
        <begin position="366"/>
        <end position="376"/>
    </location>
</feature>
<dbReference type="EMBL" id="GG657457">
    <property type="protein sequence ID" value="OAT09363.1"/>
    <property type="molecule type" value="Genomic_DNA"/>
</dbReference>
<dbReference type="InterPro" id="IPR000008">
    <property type="entry name" value="C2_dom"/>
</dbReference>
<dbReference type="OrthoDB" id="270970at2759"/>
<gene>
    <name evidence="3" type="ORF">BDBG_05158</name>
</gene>
<dbReference type="Gene3D" id="2.60.40.150">
    <property type="entry name" value="C2 domain"/>
    <property type="match status" value="1"/>
</dbReference>
<feature type="compositionally biased region" description="Basic and acidic residues" evidence="1">
    <location>
        <begin position="294"/>
        <end position="310"/>
    </location>
</feature>
<feature type="region of interest" description="Disordered" evidence="1">
    <location>
        <begin position="1014"/>
        <end position="1037"/>
    </location>
</feature>
<dbReference type="PANTHER" id="PTHR47052:SF3">
    <property type="entry name" value="INGRESSION PROTEIN 1"/>
    <property type="match status" value="1"/>
</dbReference>
<dbReference type="PROSITE" id="PS50004">
    <property type="entry name" value="C2"/>
    <property type="match status" value="1"/>
</dbReference>
<sequence>MVSKLSKPAQAPQHTAGIFADMSVDGPRIGTLVAIIDRAKNLPNRKTMGKQNPYCAARLGKEAKKTETDMRGGQTPKWDQELRFTVHDSPDYTQLKVSVFNDDKKTDLIGETWIDIKNVIIPGGGQNDFWHALQYKGKYAGDIRIELTFYDTRPKDETVIERRKEADKVEAKTEAAQSGVSGPRQAKPSKRRPLPADPTGSSPARPSSSDRVAPPPSRENHPIPTRQPIPEPPQSQPLAQAQPQPQLHPQPAPPTQNPRTYETPDDFNRSWGPPPPNAASKYSTPIRQAYQHTPPREAEELPADQYDRRSQPPMPLPREQVYFQEPEYSHNVHNNHHQSLDHGHQHSIEQNGYEHHPSPITHSRDSYQTLPRQNNYIMPVPEHYSGGSPSYPPPSRGSPYGAAEMRTQPPEPPSQSLVMTGPSDRHNHYHQYSPSQPNNDVFRDSPLRHSVNQTDRRPRHECMQPHVHDEDEEGPPPPPPVHRQVFQQQHQQQQQQQHQQQHAPPSPPPPPVEYSQNEMAPIPMPEPLNLGAGRTSPMPVDDQVKYIPYSPNYQNQSFSSAEREPIYSASPTPSYNSIYGHDRGRSQDRPSTSNGEIVPSALVPGYEASVADELDRNLYNGQLERHQNHVPPPPQPTPPSQLVRASPSSMLERPPRTSPDLRHVPPRKSVSPHPPPPKELSVPSGMPFSPDCYDILDPRTANAAALQQAAPAYETPEGAMEAARQREVEKLRELGPIIGNDGRVIDPSDHLPTDTWAPEPERKSRKPEIVVRFKHAPQSSTRFSPRESAASPPTKSSSTSSSSSALVMKARPHSMTPVQSYSQAPATIPLHQQTINSSTTPQARARLQQTSRPHSYIQPTNNSSSGRASGKDLIYTHSHNHTTSQRPNNALPLRERDPYGYNGNTSAGTPQYANHSPNHSPHNSISTAPIPVSHHSHSPSSQQLTRHPHSHSHSHSHGHYHSHSPTSSSISTGPPIPAKVPVHSSSGGGGDVGELDALSEEIRRIDIGVGGVGNAARRGRGRMSYVGSGGPGPGYGG</sequence>
<feature type="compositionally biased region" description="Low complexity" evidence="1">
    <location>
        <begin position="963"/>
        <end position="973"/>
    </location>
</feature>